<dbReference type="GO" id="GO:0016757">
    <property type="term" value="F:glycosyltransferase activity"/>
    <property type="evidence" value="ECO:0007669"/>
    <property type="project" value="InterPro"/>
</dbReference>
<name>A0A140NKD0_PROSM</name>
<dbReference type="CDD" id="cd03825">
    <property type="entry name" value="GT4_WcaC-like"/>
    <property type="match status" value="1"/>
</dbReference>
<proteinExistence type="predicted"/>
<dbReference type="AlphaFoldDB" id="A0A140NKD0"/>
<dbReference type="SUPFAM" id="SSF53756">
    <property type="entry name" value="UDP-Glycosyltransferase/glycogen phosphorylase"/>
    <property type="match status" value="1"/>
</dbReference>
<reference evidence="3 4" key="1">
    <citation type="journal article" date="2012" name="J. Bacteriol.">
        <title>Complete Genome Sequence of Providencia stuartii Clinical Isolate MRSN 2154.</title>
        <authorList>
            <person name="Clifford R.J."/>
            <person name="Hang J."/>
            <person name="Riley M.C."/>
            <person name="Onmus-Leone F."/>
            <person name="Kuschner R.A."/>
            <person name="Lesho E.P."/>
            <person name="Waterman P.E."/>
        </authorList>
    </citation>
    <scope>NUCLEOTIDE SEQUENCE [LARGE SCALE GENOMIC DNA]</scope>
    <source>
        <strain evidence="3 4">MRSN 2154</strain>
    </source>
</reference>
<evidence type="ECO:0000313" key="3">
    <source>
        <dbReference type="EMBL" id="AFH93120.1"/>
    </source>
</evidence>
<dbReference type="HOGENOM" id="CLU_009583_28_2_6"/>
<dbReference type="Pfam" id="PF00534">
    <property type="entry name" value="Glycos_transf_1"/>
    <property type="match status" value="1"/>
</dbReference>
<dbReference type="InterPro" id="IPR028098">
    <property type="entry name" value="Glyco_trans_4-like_N"/>
</dbReference>
<dbReference type="KEGG" id="psi:S70_06245"/>
<reference evidence="4" key="2">
    <citation type="submission" date="2012-04" db="EMBL/GenBank/DDBJ databases">
        <title>Complete genome sequence of Providencia stuartii clinical isolate MRSN 2154.</title>
        <authorList>
            <person name="Clifford R.J."/>
            <person name="Hang J."/>
            <person name="Riley M.C."/>
            <person name="Onmus-Leone F."/>
            <person name="Kuschner R.A."/>
            <person name="Lesho E.P."/>
            <person name="Waterman P.E."/>
        </authorList>
    </citation>
    <scope>NUCLEOTIDE SEQUENCE [LARGE SCALE GENOMIC DNA]</scope>
    <source>
        <strain evidence="4">MRSN 2154</strain>
    </source>
</reference>
<dbReference type="OrthoDB" id="9804196at2"/>
<dbReference type="PANTHER" id="PTHR12526">
    <property type="entry name" value="GLYCOSYLTRANSFERASE"/>
    <property type="match status" value="1"/>
</dbReference>
<dbReference type="GO" id="GO:1901135">
    <property type="term" value="P:carbohydrate derivative metabolic process"/>
    <property type="evidence" value="ECO:0007669"/>
    <property type="project" value="UniProtKB-ARBA"/>
</dbReference>
<evidence type="ECO:0000313" key="4">
    <source>
        <dbReference type="Proteomes" id="UP000005012"/>
    </source>
</evidence>
<dbReference type="RefSeq" id="WP_014656710.1">
    <property type="nucleotide sequence ID" value="NC_017731.1"/>
</dbReference>
<evidence type="ECO:0000259" key="2">
    <source>
        <dbReference type="Pfam" id="PF13439"/>
    </source>
</evidence>
<dbReference type="Pfam" id="PF13439">
    <property type="entry name" value="Glyco_transf_4"/>
    <property type="match status" value="1"/>
</dbReference>
<dbReference type="Gene3D" id="3.40.50.2000">
    <property type="entry name" value="Glycogen Phosphorylase B"/>
    <property type="match status" value="2"/>
</dbReference>
<accession>A0A140NKD0</accession>
<dbReference type="EMBL" id="CP003488">
    <property type="protein sequence ID" value="AFH93120.1"/>
    <property type="molecule type" value="Genomic_DNA"/>
</dbReference>
<gene>
    <name evidence="3" type="ordered locus">S70_06245</name>
</gene>
<organism evidence="3 4">
    <name type="scientific">Providencia stuartii (strain MRSN 2154)</name>
    <dbReference type="NCBI Taxonomy" id="1157951"/>
    <lineage>
        <taxon>Bacteria</taxon>
        <taxon>Pseudomonadati</taxon>
        <taxon>Pseudomonadota</taxon>
        <taxon>Gammaproteobacteria</taxon>
        <taxon>Enterobacterales</taxon>
        <taxon>Morganellaceae</taxon>
        <taxon>Providencia</taxon>
    </lineage>
</organism>
<dbReference type="PATRIC" id="fig|1157951.4.peg.1238"/>
<dbReference type="Proteomes" id="UP000005012">
    <property type="component" value="Chromosome"/>
</dbReference>
<dbReference type="PANTHER" id="PTHR12526:SF637">
    <property type="entry name" value="GLYCOSYLTRANSFERASE EPSF-RELATED"/>
    <property type="match status" value="1"/>
</dbReference>
<evidence type="ECO:0000259" key="1">
    <source>
        <dbReference type="Pfam" id="PF00534"/>
    </source>
</evidence>
<sequence>MKILHISHSDLIGGAARAAYRLHMAQLDLGIDSQMLVRNKLSDHWSISGPSTRFEKSCNLFRSPIGHYINKLQRSHNVNFHSGDWLPSRWAKKINSSNIDIVHLHWVAGETMSIEDIGRIKKPIVWTLHDMWPFCGTEHVTNYDENARWKIGYSSSNRNNLDKGLDLDKLVWLRKKKAWKKQYMHIVAPSNWMAECAKNSILFKDYPIIIIPNALDTDIYKPLDKFFCRNLLNLPLNKTIILFGAMGGGKDPNKGFDLLIASLNYLSQTIDNKKIMCLIFGQSKPQEFTNLPFETRWLGHVHDDTTLCSIYNAADIMIVPSRTENLPQAATEAHSCGTPVVAFNTTGLKDIIEHLKTGYLANAFDSRDLASGIKFILNEENIQFSLNARTRATTFYSQRIVANQYLALYQLCQDDFYQRKGSYEFK</sequence>
<feature type="domain" description="Glycosyltransferase subfamily 4-like N-terminal" evidence="2">
    <location>
        <begin position="12"/>
        <end position="218"/>
    </location>
</feature>
<dbReference type="InterPro" id="IPR001296">
    <property type="entry name" value="Glyco_trans_1"/>
</dbReference>
<feature type="domain" description="Glycosyl transferase family 1" evidence="1">
    <location>
        <begin position="251"/>
        <end position="384"/>
    </location>
</feature>
<keyword evidence="3" id="KW-0808">Transferase</keyword>
<protein>
    <submittedName>
        <fullName evidence="3">Glycosyl transferase family protein</fullName>
    </submittedName>
</protein>